<name>B9WI88_CANDC</name>
<dbReference type="Pfam" id="PF10374">
    <property type="entry name" value="EST1"/>
    <property type="match status" value="1"/>
</dbReference>
<dbReference type="GO" id="GO:0070034">
    <property type="term" value="F:telomerase RNA binding"/>
    <property type="evidence" value="ECO:0007669"/>
    <property type="project" value="TreeGrafter"/>
</dbReference>
<gene>
    <name evidence="3" type="ordered locus">Cd36_55060</name>
    <name evidence="4" type="ORF">CD36_55060</name>
</gene>
<dbReference type="SUPFAM" id="SSF48452">
    <property type="entry name" value="TPR-like"/>
    <property type="match status" value="1"/>
</dbReference>
<dbReference type="InterPro" id="IPR018834">
    <property type="entry name" value="DNA/RNA-bd_Est1-type"/>
</dbReference>
<evidence type="ECO:0000259" key="2">
    <source>
        <dbReference type="Pfam" id="PF10374"/>
    </source>
</evidence>
<dbReference type="HOGENOM" id="CLU_015710_0_0_1"/>
<dbReference type="Pfam" id="PF10373">
    <property type="entry name" value="EST1_DNA_bind"/>
    <property type="match status" value="1"/>
</dbReference>
<dbReference type="EMBL" id="FM992692">
    <property type="protein sequence ID" value="CAX41885.1"/>
    <property type="molecule type" value="Genomic_DNA"/>
</dbReference>
<evidence type="ECO:0000313" key="4">
    <source>
        <dbReference type="EMBL" id="CAX41885.1"/>
    </source>
</evidence>
<dbReference type="GO" id="GO:0000184">
    <property type="term" value="P:nuclear-transcribed mRNA catabolic process, nonsense-mediated decay"/>
    <property type="evidence" value="ECO:0007669"/>
    <property type="project" value="TreeGrafter"/>
</dbReference>
<protein>
    <submittedName>
        <fullName evidence="4">Uncharacterized protein</fullName>
    </submittedName>
</protein>
<organism evidence="4 5">
    <name type="scientific">Candida dubliniensis (strain CD36 / ATCC MYA-646 / CBS 7987 / NCPF 3949 / NRRL Y-17841)</name>
    <name type="common">Yeast</name>
    <dbReference type="NCBI Taxonomy" id="573826"/>
    <lineage>
        <taxon>Eukaryota</taxon>
        <taxon>Fungi</taxon>
        <taxon>Dikarya</taxon>
        <taxon>Ascomycota</taxon>
        <taxon>Saccharomycotina</taxon>
        <taxon>Pichiomycetes</taxon>
        <taxon>Debaryomycetaceae</taxon>
        <taxon>Candida/Lodderomyces clade</taxon>
        <taxon>Candida</taxon>
    </lineage>
</organism>
<evidence type="ECO:0000313" key="5">
    <source>
        <dbReference type="Proteomes" id="UP000002605"/>
    </source>
</evidence>
<dbReference type="GO" id="GO:0005697">
    <property type="term" value="C:telomerase holoenzyme complex"/>
    <property type="evidence" value="ECO:0007669"/>
    <property type="project" value="TreeGrafter"/>
</dbReference>
<keyword evidence="5" id="KW-1185">Reference proteome</keyword>
<proteinExistence type="predicted"/>
<dbReference type="InterPro" id="IPR045153">
    <property type="entry name" value="Est1/Ebs1-like"/>
</dbReference>
<dbReference type="AlphaFoldDB" id="B9WI88"/>
<dbReference type="KEGG" id="cdu:CD36_55060"/>
<evidence type="ECO:0000259" key="1">
    <source>
        <dbReference type="Pfam" id="PF10373"/>
    </source>
</evidence>
<dbReference type="CGD" id="CAL0000159634">
    <property type="gene designation" value="Cd36_55060"/>
</dbReference>
<evidence type="ECO:0000313" key="3">
    <source>
        <dbReference type="CGD" id="CAL0000159634"/>
    </source>
</evidence>
<dbReference type="VEuPathDB" id="FungiDB:CD36_55060"/>
<dbReference type="Gene3D" id="1.25.40.10">
    <property type="entry name" value="Tetratricopeptide repeat domain"/>
    <property type="match status" value="1"/>
</dbReference>
<feature type="domain" description="DNA/RNA-binding" evidence="1">
    <location>
        <begin position="229"/>
        <end position="472"/>
    </location>
</feature>
<dbReference type="RefSeq" id="XP_002420800.1">
    <property type="nucleotide sequence ID" value="XM_002420755.1"/>
</dbReference>
<dbReference type="PANTHER" id="PTHR15696">
    <property type="entry name" value="SMG-7 SUPPRESSOR WITH MORPHOLOGICAL EFFECT ON GENITALIA PROTEIN 7"/>
    <property type="match status" value="1"/>
</dbReference>
<dbReference type="Proteomes" id="UP000002605">
    <property type="component" value="Chromosome 5"/>
</dbReference>
<reference evidence="4 5" key="1">
    <citation type="journal article" date="2009" name="Genome Res.">
        <title>Comparative genomics of the fungal pathogens Candida dubliniensis and Candida albicans.</title>
        <authorList>
            <person name="Jackson A.P."/>
            <person name="Gamble J.A."/>
            <person name="Yeomans T."/>
            <person name="Moran G.P."/>
            <person name="Saunders D."/>
            <person name="Harris D."/>
            <person name="Aslett M."/>
            <person name="Barrell J.F."/>
            <person name="Butler G."/>
            <person name="Citiulo F."/>
            <person name="Coleman D.C."/>
            <person name="de Groot P.W.J."/>
            <person name="Goodwin T.J."/>
            <person name="Quail M.A."/>
            <person name="McQuillan J."/>
            <person name="Munro C.A."/>
            <person name="Pain A."/>
            <person name="Poulter R.T."/>
            <person name="Rajandream M.A."/>
            <person name="Renauld H."/>
            <person name="Spiering M.J."/>
            <person name="Tivey A."/>
            <person name="Gow N.A.R."/>
            <person name="Barrell B."/>
            <person name="Sullivan D.J."/>
            <person name="Berriman M."/>
        </authorList>
    </citation>
    <scope>NUCLEOTIDE SEQUENCE [LARGE SCALE GENOMIC DNA]</scope>
    <source>
        <strain evidence="5">CD36 / ATCC MYA-646 / CBS 7987 / NCPF 3949 / NRRL Y-17841</strain>
    </source>
</reference>
<accession>B9WI88</accession>
<dbReference type="GO" id="GO:0042162">
    <property type="term" value="F:telomeric DNA binding"/>
    <property type="evidence" value="ECO:0007669"/>
    <property type="project" value="TreeGrafter"/>
</dbReference>
<dbReference type="PANTHER" id="PTHR15696:SF37">
    <property type="entry name" value="NONSENSE-MEDIATED MRNA DECAY FACTOR EBS1-RELATED"/>
    <property type="match status" value="1"/>
</dbReference>
<feature type="domain" description="Telomerase activating protein Est1-like N-terminal" evidence="2">
    <location>
        <begin position="63"/>
        <end position="197"/>
    </location>
</feature>
<dbReference type="InterPro" id="IPR019458">
    <property type="entry name" value="Est1-like_N"/>
</dbReference>
<dbReference type="eggNOG" id="KOG2162">
    <property type="taxonomic scope" value="Eukaryota"/>
</dbReference>
<dbReference type="OrthoDB" id="69928at2759"/>
<dbReference type="GeneID" id="8048021"/>
<dbReference type="InterPro" id="IPR011990">
    <property type="entry name" value="TPR-like_helical_dom_sf"/>
</dbReference>
<sequence>MAYTDEIQLYKTKLDALLAKKYIDQSLLIGVTASLQAKFHGWIVTDLERYRNNLGQPFRTIDLFETLWVEFHSPIIKFFQQQHGLVFEGINEHLKECQREGKPGSFKVRPVEMRKINESFIKFIKEVFGFYSKLLKYFVTHYRNAYLPRKFMEPFGFVVDASAVYCDDDNFQANVLYLVHRCCLSLGDIHRHRTFIETSFVTPSSSNREYFRVRSTTDKTFLLPAYAKALQYYHLCIMLLPALNEPYNHIGVIYNLVDEKFTAVYWFLRSQFTRIPDYKLGHANMTKILQKHWFTTALVDIVRASPERHFSATTIMNVYLVCLIGYVYCPERYKSGPNIVKKIAFSKVETDFFKMLEKNFDGEVVLRQLVVAFSFLKLDRQEKLVKFTFRFVERVLDCLRRKESLVVLRFLLNVLRENPEFLGVFQARRNCMVYLCGVLNKYYQVVDHRPTRGYYFWEDVHFRDFSLIKYQFKDFNDEEIFAVNNVDVLVGDHALVGEVDEDDLRAKASVCLGKKILGGAQEYEFKEDGRFSIKKRQEKAAVVVPQSLEEIQSFITNQAKELSMDIDQGLQDMVNALVED</sequence>